<evidence type="ECO:0000313" key="10">
    <source>
        <dbReference type="Proteomes" id="UP000675881"/>
    </source>
</evidence>
<dbReference type="OrthoDB" id="10054079at2759"/>
<dbReference type="Gene3D" id="3.30.160.60">
    <property type="entry name" value="Classic Zinc Finger"/>
    <property type="match status" value="1"/>
</dbReference>
<evidence type="ECO:0000313" key="9">
    <source>
        <dbReference type="EMBL" id="CDW30566.1"/>
    </source>
</evidence>
<feature type="region of interest" description="Disordered" evidence="6">
    <location>
        <begin position="343"/>
        <end position="422"/>
    </location>
</feature>
<accession>A0A0K2TYW7</accession>
<sequence length="461" mass="47023">MVVLNPTTTSGVTTPPNSSSTTAPSASNSYLSPYLQPLPSDLDPKVSPLAMLTRACNQIESKLMMDSASKKNGFGSLSLDKSLSPTSSTSSSPKTPPARKSPFSVESKPVPCGPLSTSSSVSAPLSCPTPPSSKERSSTASPPKSSNRNPSPFAGVGSLYSGGFPPSLFAPPPSSPCTDPLCRDPSCPTTMWRNSQILQRSYMFPYGLPPPPALFPSFAPPSASGGAGIPGAGPPYTCNWMQGTDFCGRRFNTSDELMTHLRSHTNLGGESSSPPPPQQHFPPVSVPSSSDATLAALQAAQLNALTAVSSGGPSSALAALQAQAAQMCQKIAASSAASLSLNSSYPAASSNTSSSKTTSIFTSSKASPKMSASSSSSNGSRDNSESLSRYHPYSRSFAGGSNGNTNNSSPTGGVNSGPPFHLPLPHQLMGLPPSLYLHSSPYAAAAAMAAAAAAGLSPYPI</sequence>
<feature type="compositionally biased region" description="Low complexity" evidence="6">
    <location>
        <begin position="141"/>
        <end position="152"/>
    </location>
</feature>
<feature type="region of interest" description="Disordered" evidence="6">
    <location>
        <begin position="1"/>
        <end position="46"/>
    </location>
</feature>
<feature type="compositionally biased region" description="Low complexity" evidence="6">
    <location>
        <begin position="114"/>
        <end position="126"/>
    </location>
</feature>
<feature type="compositionally biased region" description="Low complexity" evidence="6">
    <location>
        <begin position="1"/>
        <end position="29"/>
    </location>
</feature>
<feature type="region of interest" description="Disordered" evidence="6">
    <location>
        <begin position="264"/>
        <end position="289"/>
    </location>
</feature>
<evidence type="ECO:0000256" key="2">
    <source>
        <dbReference type="ARBA" id="ARBA00022723"/>
    </source>
</evidence>
<evidence type="ECO:0000256" key="5">
    <source>
        <dbReference type="PROSITE-ProRule" id="PRU00042"/>
    </source>
</evidence>
<gene>
    <name evidence="8" type="ORF">LSAA_685</name>
</gene>
<dbReference type="PANTHER" id="PTHR12522">
    <property type="entry name" value="ZINC-FINGER PROTEIN NOLZ1-RELATED"/>
    <property type="match status" value="1"/>
</dbReference>
<dbReference type="InterPro" id="IPR013087">
    <property type="entry name" value="Znf_C2H2_type"/>
</dbReference>
<dbReference type="AlphaFoldDB" id="A0A0K2TYW7"/>
<dbReference type="GO" id="GO:0005634">
    <property type="term" value="C:nucleus"/>
    <property type="evidence" value="ECO:0007669"/>
    <property type="project" value="TreeGrafter"/>
</dbReference>
<keyword evidence="3 5" id="KW-0863">Zinc-finger</keyword>
<evidence type="ECO:0000256" key="1">
    <source>
        <dbReference type="ARBA" id="ARBA00010144"/>
    </source>
</evidence>
<keyword evidence="10" id="KW-1185">Reference proteome</keyword>
<evidence type="ECO:0000313" key="8">
    <source>
        <dbReference type="EMBL" id="CAF2783412.1"/>
    </source>
</evidence>
<dbReference type="InterPro" id="IPR051520">
    <property type="entry name" value="Elbow/Noc_ZnFinger"/>
</dbReference>
<dbReference type="EMBL" id="HACA01013205">
    <property type="protein sequence ID" value="CDW30566.1"/>
    <property type="molecule type" value="Transcribed_RNA"/>
</dbReference>
<dbReference type="PANTHER" id="PTHR12522:SF4">
    <property type="entry name" value="ZINC FINGER PROTEIN ELBOW"/>
    <property type="match status" value="1"/>
</dbReference>
<evidence type="ECO:0000256" key="3">
    <source>
        <dbReference type="ARBA" id="ARBA00022771"/>
    </source>
</evidence>
<name>A0A0K2TYW7_LEPSM</name>
<feature type="region of interest" description="Disordered" evidence="6">
    <location>
        <begin position="69"/>
        <end position="157"/>
    </location>
</feature>
<reference evidence="8" key="2">
    <citation type="submission" date="2021-02" db="EMBL/GenBank/DDBJ databases">
        <authorList>
            <person name="Bekaert M."/>
        </authorList>
    </citation>
    <scope>NUCLEOTIDE SEQUENCE</scope>
    <source>
        <strain evidence="8">IoA-00</strain>
    </source>
</reference>
<dbReference type="GO" id="GO:0008270">
    <property type="term" value="F:zinc ion binding"/>
    <property type="evidence" value="ECO:0007669"/>
    <property type="project" value="UniProtKB-KW"/>
</dbReference>
<feature type="domain" description="C2H2-type" evidence="7">
    <location>
        <begin position="236"/>
        <end position="266"/>
    </location>
</feature>
<feature type="compositionally biased region" description="Low complexity" evidence="6">
    <location>
        <begin position="76"/>
        <end position="102"/>
    </location>
</feature>
<keyword evidence="4" id="KW-0862">Zinc</keyword>
<dbReference type="Proteomes" id="UP000675881">
    <property type="component" value="Chromosome 1"/>
</dbReference>
<keyword evidence="2" id="KW-0479">Metal-binding</keyword>
<evidence type="ECO:0000256" key="4">
    <source>
        <dbReference type="ARBA" id="ARBA00022833"/>
    </source>
</evidence>
<dbReference type="EMBL" id="HG994580">
    <property type="protein sequence ID" value="CAF2783412.1"/>
    <property type="molecule type" value="Genomic_DNA"/>
</dbReference>
<feature type="compositionally biased region" description="Low complexity" evidence="6">
    <location>
        <begin position="403"/>
        <end position="419"/>
    </location>
</feature>
<evidence type="ECO:0000256" key="6">
    <source>
        <dbReference type="SAM" id="MobiDB-lite"/>
    </source>
</evidence>
<feature type="compositionally biased region" description="Low complexity" evidence="6">
    <location>
        <begin position="343"/>
        <end position="387"/>
    </location>
</feature>
<evidence type="ECO:0000259" key="7">
    <source>
        <dbReference type="PROSITE" id="PS50157"/>
    </source>
</evidence>
<dbReference type="GO" id="GO:0045892">
    <property type="term" value="P:negative regulation of DNA-templated transcription"/>
    <property type="evidence" value="ECO:0007669"/>
    <property type="project" value="TreeGrafter"/>
</dbReference>
<comment type="similarity">
    <text evidence="1">Belongs to the Elbow/Noc family.</text>
</comment>
<proteinExistence type="inferred from homology"/>
<reference evidence="9" key="1">
    <citation type="submission" date="2014-05" db="EMBL/GenBank/DDBJ databases">
        <authorList>
            <person name="Chronopoulou M."/>
        </authorList>
    </citation>
    <scope>NUCLEOTIDE SEQUENCE</scope>
    <source>
        <tissue evidence="9">Whole organism</tissue>
    </source>
</reference>
<protein>
    <submittedName>
        <fullName evidence="8">(salmon louse) hypothetical protein</fullName>
    </submittedName>
</protein>
<organism evidence="9">
    <name type="scientific">Lepeophtheirus salmonis</name>
    <name type="common">Salmon louse</name>
    <name type="synonym">Caligus salmonis</name>
    <dbReference type="NCBI Taxonomy" id="72036"/>
    <lineage>
        <taxon>Eukaryota</taxon>
        <taxon>Metazoa</taxon>
        <taxon>Ecdysozoa</taxon>
        <taxon>Arthropoda</taxon>
        <taxon>Crustacea</taxon>
        <taxon>Multicrustacea</taxon>
        <taxon>Hexanauplia</taxon>
        <taxon>Copepoda</taxon>
        <taxon>Siphonostomatoida</taxon>
        <taxon>Caligidae</taxon>
        <taxon>Lepeophtheirus</taxon>
    </lineage>
</organism>
<dbReference type="PROSITE" id="PS50157">
    <property type="entry name" value="ZINC_FINGER_C2H2_2"/>
    <property type="match status" value="1"/>
</dbReference>